<keyword evidence="1 4" id="KW-0808">Transferase</keyword>
<evidence type="ECO:0000313" key="5">
    <source>
        <dbReference type="Proteomes" id="UP001597131"/>
    </source>
</evidence>
<dbReference type="Proteomes" id="UP001597131">
    <property type="component" value="Unassembled WGS sequence"/>
</dbReference>
<dbReference type="Pfam" id="PF00583">
    <property type="entry name" value="Acetyltransf_1"/>
    <property type="match status" value="1"/>
</dbReference>
<dbReference type="InterPro" id="IPR000182">
    <property type="entry name" value="GNAT_dom"/>
</dbReference>
<reference evidence="5" key="1">
    <citation type="journal article" date="2019" name="Int. J. Syst. Evol. Microbiol.">
        <title>The Global Catalogue of Microorganisms (GCM) 10K type strain sequencing project: providing services to taxonomists for standard genome sequencing and annotation.</title>
        <authorList>
            <consortium name="The Broad Institute Genomics Platform"/>
            <consortium name="The Broad Institute Genome Sequencing Center for Infectious Disease"/>
            <person name="Wu L."/>
            <person name="Ma J."/>
        </authorList>
    </citation>
    <scope>NUCLEOTIDE SEQUENCE [LARGE SCALE GENOMIC DNA]</scope>
    <source>
        <strain evidence="5">CCUG 64793</strain>
    </source>
</reference>
<gene>
    <name evidence="4" type="ORF">ACFQ3Q_10080</name>
</gene>
<dbReference type="InterPro" id="IPR050832">
    <property type="entry name" value="Bact_Acetyltransf"/>
</dbReference>
<evidence type="ECO:0000256" key="1">
    <source>
        <dbReference type="ARBA" id="ARBA00022679"/>
    </source>
</evidence>
<proteinExistence type="predicted"/>
<sequence length="146" mass="17563">MIRDFSPKDSETLLELVKLNIPEYFDETEWPQFKEYLEHETEDYYVIEENGKIIGSGGLNYSPQKKRAVLSWDVLHPRHQGRGHGRKLVQYRIERARQRKGVEDLIVRTSQLTYKFYEKMGFDLEQVEKDFWAKGYDLYFMKMSLK</sequence>
<dbReference type="Gene3D" id="3.40.630.30">
    <property type="match status" value="1"/>
</dbReference>
<dbReference type="RefSeq" id="WP_380745337.1">
    <property type="nucleotide sequence ID" value="NZ_JBHTLI010000001.1"/>
</dbReference>
<dbReference type="InterPro" id="IPR016181">
    <property type="entry name" value="Acyl_CoA_acyltransferase"/>
</dbReference>
<dbReference type="EC" id="2.3.-.-" evidence="4"/>
<dbReference type="SUPFAM" id="SSF55729">
    <property type="entry name" value="Acyl-CoA N-acyltransferases (Nat)"/>
    <property type="match status" value="1"/>
</dbReference>
<organism evidence="4 5">
    <name type="scientific">Salegentibacter chungangensis</name>
    <dbReference type="NCBI Taxonomy" id="1335724"/>
    <lineage>
        <taxon>Bacteria</taxon>
        <taxon>Pseudomonadati</taxon>
        <taxon>Bacteroidota</taxon>
        <taxon>Flavobacteriia</taxon>
        <taxon>Flavobacteriales</taxon>
        <taxon>Flavobacteriaceae</taxon>
        <taxon>Salegentibacter</taxon>
    </lineage>
</organism>
<keyword evidence="2 4" id="KW-0012">Acyltransferase</keyword>
<dbReference type="CDD" id="cd04301">
    <property type="entry name" value="NAT_SF"/>
    <property type="match status" value="1"/>
</dbReference>
<protein>
    <submittedName>
        <fullName evidence="4">GNAT family N-acetyltransferase</fullName>
        <ecNumber evidence="4">2.3.-.-</ecNumber>
    </submittedName>
</protein>
<dbReference type="PROSITE" id="PS51186">
    <property type="entry name" value="GNAT"/>
    <property type="match status" value="1"/>
</dbReference>
<name>A0ABW3NTZ9_9FLAO</name>
<keyword evidence="5" id="KW-1185">Reference proteome</keyword>
<evidence type="ECO:0000256" key="2">
    <source>
        <dbReference type="ARBA" id="ARBA00023315"/>
    </source>
</evidence>
<evidence type="ECO:0000259" key="3">
    <source>
        <dbReference type="PROSITE" id="PS51186"/>
    </source>
</evidence>
<evidence type="ECO:0000313" key="4">
    <source>
        <dbReference type="EMBL" id="MFD1096095.1"/>
    </source>
</evidence>
<accession>A0ABW3NTZ9</accession>
<comment type="caution">
    <text evidence="4">The sequence shown here is derived from an EMBL/GenBank/DDBJ whole genome shotgun (WGS) entry which is preliminary data.</text>
</comment>
<feature type="domain" description="N-acetyltransferase" evidence="3">
    <location>
        <begin position="1"/>
        <end position="146"/>
    </location>
</feature>
<dbReference type="GO" id="GO:0016746">
    <property type="term" value="F:acyltransferase activity"/>
    <property type="evidence" value="ECO:0007669"/>
    <property type="project" value="UniProtKB-KW"/>
</dbReference>
<dbReference type="PANTHER" id="PTHR43877">
    <property type="entry name" value="AMINOALKYLPHOSPHONATE N-ACETYLTRANSFERASE-RELATED-RELATED"/>
    <property type="match status" value="1"/>
</dbReference>
<dbReference type="EMBL" id="JBHTLI010000001">
    <property type="protein sequence ID" value="MFD1096095.1"/>
    <property type="molecule type" value="Genomic_DNA"/>
</dbReference>